<keyword evidence="3" id="KW-1185">Reference proteome</keyword>
<organism evidence="2 3">
    <name type="scientific">Coccomyxa viridis</name>
    <dbReference type="NCBI Taxonomy" id="1274662"/>
    <lineage>
        <taxon>Eukaryota</taxon>
        <taxon>Viridiplantae</taxon>
        <taxon>Chlorophyta</taxon>
        <taxon>core chlorophytes</taxon>
        <taxon>Trebouxiophyceae</taxon>
        <taxon>Trebouxiophyceae incertae sedis</taxon>
        <taxon>Coccomyxaceae</taxon>
        <taxon>Coccomyxa</taxon>
    </lineage>
</organism>
<evidence type="ECO:0000313" key="2">
    <source>
        <dbReference type="EMBL" id="CAL5220273.1"/>
    </source>
</evidence>
<comment type="caution">
    <text evidence="2">The sequence shown here is derived from an EMBL/GenBank/DDBJ whole genome shotgun (WGS) entry which is preliminary data.</text>
</comment>
<accession>A0ABP1FQ53</accession>
<feature type="region of interest" description="Disordered" evidence="1">
    <location>
        <begin position="161"/>
        <end position="369"/>
    </location>
</feature>
<evidence type="ECO:0000256" key="1">
    <source>
        <dbReference type="SAM" id="MobiDB-lite"/>
    </source>
</evidence>
<gene>
    <name evidence="2" type="primary">g2256</name>
    <name evidence="2" type="ORF">VP750_LOCUS1932</name>
</gene>
<protein>
    <submittedName>
        <fullName evidence="2">G2256 protein</fullName>
    </submittedName>
</protein>
<feature type="compositionally biased region" description="Basic and acidic residues" evidence="1">
    <location>
        <begin position="80"/>
        <end position="93"/>
    </location>
</feature>
<dbReference type="Proteomes" id="UP001497392">
    <property type="component" value="Unassembled WGS sequence"/>
</dbReference>
<proteinExistence type="predicted"/>
<feature type="region of interest" description="Disordered" evidence="1">
    <location>
        <begin position="1"/>
        <end position="24"/>
    </location>
</feature>
<feature type="compositionally biased region" description="Basic and acidic residues" evidence="1">
    <location>
        <begin position="225"/>
        <end position="239"/>
    </location>
</feature>
<name>A0ABP1FQ53_9CHLO</name>
<feature type="region of interest" description="Disordered" evidence="1">
    <location>
        <begin position="73"/>
        <end position="93"/>
    </location>
</feature>
<feature type="compositionally biased region" description="Basic and acidic residues" evidence="1">
    <location>
        <begin position="188"/>
        <end position="203"/>
    </location>
</feature>
<sequence>MIGGQSSLLRAPATPSCSAFSTGPRRSSRVCRVVRCQVMNERDSQGHRWKAFLAAALISAGMGAAVPDELMPKASAEESTVERRRAEANRRKEMLSRARENALAKGGVDAGNPDAAALENPASLEAPPVNAAVQKADKAVEEGNQNRSAMSGSMLERLKKASADYEKQAGAGAGKPKENPNSELPSWLKERIQRSQAEPEEKQAPAPAPEKPSAGFSLPNFPAKITEEKPEQAPERALKFDSPAPPPTPSAPQKQPEPSFAPPAKGDSEPAQPLKSVAPPSPPPAFKAQTEPAPVPAPAPAPASKEQGTDFGSFFKGALDSPAKPSKEEAKPKSAPPQTIIKAPLLRRDEPQAAPKQAAPAAVQGKAGKRKGPLPLWLAEVIVILGLGGTLYATARWSEELGKLWRLAAAQLEALYNKIDKKQTAGQ</sequence>
<reference evidence="2 3" key="1">
    <citation type="submission" date="2024-06" db="EMBL/GenBank/DDBJ databases">
        <authorList>
            <person name="Kraege A."/>
            <person name="Thomma B."/>
        </authorList>
    </citation>
    <scope>NUCLEOTIDE SEQUENCE [LARGE SCALE GENOMIC DNA]</scope>
</reference>
<evidence type="ECO:0000313" key="3">
    <source>
        <dbReference type="Proteomes" id="UP001497392"/>
    </source>
</evidence>
<feature type="compositionally biased region" description="Low complexity" evidence="1">
    <location>
        <begin position="352"/>
        <end position="366"/>
    </location>
</feature>
<dbReference type="EMBL" id="CAXHTA020000003">
    <property type="protein sequence ID" value="CAL5220273.1"/>
    <property type="molecule type" value="Genomic_DNA"/>
</dbReference>